<evidence type="ECO:0000259" key="1">
    <source>
        <dbReference type="Pfam" id="PF22607"/>
    </source>
</evidence>
<dbReference type="InterPro" id="IPR053212">
    <property type="entry name" value="DHP_3-monooxygenase"/>
</dbReference>
<dbReference type="EMBL" id="MU005577">
    <property type="protein sequence ID" value="KAF2686222.1"/>
    <property type="molecule type" value="Genomic_DNA"/>
</dbReference>
<name>A0A6G1J6S7_9PLEO</name>
<accession>A0A6G1J6S7</accession>
<proteinExistence type="predicted"/>
<feature type="domain" description="2,6-dihydroxypyridine 3-monooxygenase substrate binding" evidence="1">
    <location>
        <begin position="148"/>
        <end position="257"/>
    </location>
</feature>
<dbReference type="InterPro" id="IPR054707">
    <property type="entry name" value="DhpH_subs-bd"/>
</dbReference>
<dbReference type="AlphaFoldDB" id="A0A6G1J6S7"/>
<dbReference type="OrthoDB" id="16820at2759"/>
<keyword evidence="3" id="KW-1185">Reference proteome</keyword>
<dbReference type="PANTHER" id="PTHR47469">
    <property type="entry name" value="MONOOXYGENASE-LIKE"/>
    <property type="match status" value="1"/>
</dbReference>
<dbReference type="Pfam" id="PF22607">
    <property type="entry name" value="FAD_binding-like"/>
    <property type="match status" value="1"/>
</dbReference>
<protein>
    <recommendedName>
        <fullName evidence="1">2,6-dihydroxypyridine 3-monooxygenase substrate binding domain-containing protein</fullName>
    </recommendedName>
</protein>
<reference evidence="2" key="1">
    <citation type="journal article" date="2020" name="Stud. Mycol.">
        <title>101 Dothideomycetes genomes: a test case for predicting lifestyles and emergence of pathogens.</title>
        <authorList>
            <person name="Haridas S."/>
            <person name="Albert R."/>
            <person name="Binder M."/>
            <person name="Bloem J."/>
            <person name="Labutti K."/>
            <person name="Salamov A."/>
            <person name="Andreopoulos B."/>
            <person name="Baker S."/>
            <person name="Barry K."/>
            <person name="Bills G."/>
            <person name="Bluhm B."/>
            <person name="Cannon C."/>
            <person name="Castanera R."/>
            <person name="Culley D."/>
            <person name="Daum C."/>
            <person name="Ezra D."/>
            <person name="Gonzalez J."/>
            <person name="Henrissat B."/>
            <person name="Kuo A."/>
            <person name="Liang C."/>
            <person name="Lipzen A."/>
            <person name="Lutzoni F."/>
            <person name="Magnuson J."/>
            <person name="Mondo S."/>
            <person name="Nolan M."/>
            <person name="Ohm R."/>
            <person name="Pangilinan J."/>
            <person name="Park H.-J."/>
            <person name="Ramirez L."/>
            <person name="Alfaro M."/>
            <person name="Sun H."/>
            <person name="Tritt A."/>
            <person name="Yoshinaga Y."/>
            <person name="Zwiers L.-H."/>
            <person name="Turgeon B."/>
            <person name="Goodwin S."/>
            <person name="Spatafora J."/>
            <person name="Crous P."/>
            <person name="Grigoriev I."/>
        </authorList>
    </citation>
    <scope>NUCLEOTIDE SEQUENCE</scope>
    <source>
        <strain evidence="2">CBS 122367</strain>
    </source>
</reference>
<dbReference type="Gene3D" id="3.30.9.60">
    <property type="match status" value="1"/>
</dbReference>
<evidence type="ECO:0000313" key="3">
    <source>
        <dbReference type="Proteomes" id="UP000799291"/>
    </source>
</evidence>
<dbReference type="SUPFAM" id="SSF54373">
    <property type="entry name" value="FAD-linked reductases, C-terminal domain"/>
    <property type="match status" value="1"/>
</dbReference>
<sequence length="350" mass="39237">MEMPQNIVIEGPTQGQNVHVLEKSPPEFLQSQESRLEAGADVRKFIEQYINDPNPHATTLETIEFMNKGGEIYNKLPPADPYYLTTWSILMLKSALLKSKEGREYGLSDQQSCSEYTSLQRYNVVIAADGAYSTARKSLYPGIVPENAGYIRWRGAVSENAVPESTKKFSATELSRGWKKVSQYREYYVPGENGNQALGDCQFIWVWYEKLPEGRELQETLTDANSRHHFTTISRGKMRQEVWTNTLRRGRLLLGAPLSICSTVLGSVSSQQSDIAGLQIPSYIMENTNQVARQAIGLAHVLSWADWEKDSLDNANKYSAISDAFGEYCFTGVMSPLLRSIIPSEDGPAQ</sequence>
<evidence type="ECO:0000313" key="2">
    <source>
        <dbReference type="EMBL" id="KAF2686222.1"/>
    </source>
</evidence>
<gene>
    <name evidence="2" type="ORF">K458DRAFT_387225</name>
</gene>
<dbReference type="Proteomes" id="UP000799291">
    <property type="component" value="Unassembled WGS sequence"/>
</dbReference>
<organism evidence="2 3">
    <name type="scientific">Lentithecium fluviatile CBS 122367</name>
    <dbReference type="NCBI Taxonomy" id="1168545"/>
    <lineage>
        <taxon>Eukaryota</taxon>
        <taxon>Fungi</taxon>
        <taxon>Dikarya</taxon>
        <taxon>Ascomycota</taxon>
        <taxon>Pezizomycotina</taxon>
        <taxon>Dothideomycetes</taxon>
        <taxon>Pleosporomycetidae</taxon>
        <taxon>Pleosporales</taxon>
        <taxon>Massarineae</taxon>
        <taxon>Lentitheciaceae</taxon>
        <taxon>Lentithecium</taxon>
    </lineage>
</organism>
<dbReference type="PANTHER" id="PTHR47469:SF2">
    <property type="entry name" value="OS06G0597600 PROTEIN"/>
    <property type="match status" value="1"/>
</dbReference>